<comment type="similarity">
    <text evidence="1 4">Belongs to the UreD family.</text>
</comment>
<evidence type="ECO:0000256" key="1">
    <source>
        <dbReference type="ARBA" id="ARBA00007177"/>
    </source>
</evidence>
<evidence type="ECO:0000256" key="3">
    <source>
        <dbReference type="ARBA" id="ARBA00023186"/>
    </source>
</evidence>
<comment type="caution">
    <text evidence="6">The sequence shown here is derived from an EMBL/GenBank/DDBJ whole genome shotgun (WGS) entry which is preliminary data.</text>
</comment>
<proteinExistence type="inferred from homology"/>
<evidence type="ECO:0000313" key="7">
    <source>
        <dbReference type="Proteomes" id="UP001138768"/>
    </source>
</evidence>
<sequence length="235" mass="25815">MRTSPASGLLPRNDGGQQRSVSGFSRSCTHVTTQSATKIHSMDANYAAQTQQIALAEDAYLEFLPEPLIPHRRARFISDTRIQLADNATLLYAEILQPGRKHHHPDECFGATLLSLATTATRPDGRLLFSEKLVIEPERQVLRQTGVMDGFDVFGNLMLLTPPAVADRVDARIGAAVDQVGGLAFGACRLPNDAGLIIKVLARETEQVKAKLRECWAIVREEATGTPLSPPFFWR</sequence>
<keyword evidence="2 4" id="KW-0996">Nickel insertion</keyword>
<keyword evidence="4" id="KW-0963">Cytoplasm</keyword>
<evidence type="ECO:0000256" key="5">
    <source>
        <dbReference type="SAM" id="MobiDB-lite"/>
    </source>
</evidence>
<organism evidence="6 7">
    <name type="scientific">Lamprobacter modestohalophilus</name>
    <dbReference type="NCBI Taxonomy" id="1064514"/>
    <lineage>
        <taxon>Bacteria</taxon>
        <taxon>Pseudomonadati</taxon>
        <taxon>Pseudomonadota</taxon>
        <taxon>Gammaproteobacteria</taxon>
        <taxon>Chromatiales</taxon>
        <taxon>Chromatiaceae</taxon>
        <taxon>Lamprobacter</taxon>
    </lineage>
</organism>
<comment type="subcellular location">
    <subcellularLocation>
        <location evidence="4">Cytoplasm</location>
    </subcellularLocation>
</comment>
<dbReference type="GO" id="GO:0005737">
    <property type="term" value="C:cytoplasm"/>
    <property type="evidence" value="ECO:0007669"/>
    <property type="project" value="UniProtKB-SubCell"/>
</dbReference>
<feature type="compositionally biased region" description="Polar residues" evidence="5">
    <location>
        <begin position="15"/>
        <end position="26"/>
    </location>
</feature>
<dbReference type="PANTHER" id="PTHR33643:SF1">
    <property type="entry name" value="UREASE ACCESSORY PROTEIN D"/>
    <property type="match status" value="1"/>
</dbReference>
<keyword evidence="7" id="KW-1185">Reference proteome</keyword>
<dbReference type="HAMAP" id="MF_01384">
    <property type="entry name" value="UreD"/>
    <property type="match status" value="1"/>
</dbReference>
<reference evidence="6 7" key="1">
    <citation type="journal article" date="2020" name="Microorganisms">
        <title>Osmotic Adaptation and Compatible Solute Biosynthesis of Phototrophic Bacteria as Revealed from Genome Analyses.</title>
        <authorList>
            <person name="Imhoff J.F."/>
            <person name="Rahn T."/>
            <person name="Kunzel S."/>
            <person name="Keller A."/>
            <person name="Neulinger S.C."/>
        </authorList>
    </citation>
    <scope>NUCLEOTIDE SEQUENCE [LARGE SCALE GENOMIC DNA]</scope>
    <source>
        <strain evidence="6 7">DSM 25653</strain>
    </source>
</reference>
<comment type="subunit">
    <text evidence="4">UreD, UreF and UreG form a complex that acts as a GTP-hydrolysis-dependent molecular chaperone, activating the urease apoprotein by helping to assemble the nickel containing metallocenter of UreC. The UreE protein probably delivers the nickel.</text>
</comment>
<dbReference type="GO" id="GO:0016151">
    <property type="term" value="F:nickel cation binding"/>
    <property type="evidence" value="ECO:0007669"/>
    <property type="project" value="UniProtKB-UniRule"/>
</dbReference>
<gene>
    <name evidence="4" type="primary">ureD</name>
    <name evidence="6" type="ORF">CKO42_21080</name>
</gene>
<dbReference type="EMBL" id="NRRY01000051">
    <property type="protein sequence ID" value="MBK1620874.1"/>
    <property type="molecule type" value="Genomic_DNA"/>
</dbReference>
<dbReference type="Pfam" id="PF01774">
    <property type="entry name" value="UreD"/>
    <property type="match status" value="1"/>
</dbReference>
<dbReference type="RefSeq" id="WP_200248461.1">
    <property type="nucleotide sequence ID" value="NZ_NRRY01000051.1"/>
</dbReference>
<dbReference type="AlphaFoldDB" id="A0A9X0WCC3"/>
<name>A0A9X0WCC3_9GAMM</name>
<evidence type="ECO:0000256" key="2">
    <source>
        <dbReference type="ARBA" id="ARBA00022988"/>
    </source>
</evidence>
<accession>A0A9X0WCC3</accession>
<feature type="region of interest" description="Disordered" evidence="5">
    <location>
        <begin position="1"/>
        <end position="26"/>
    </location>
</feature>
<keyword evidence="3 4" id="KW-0143">Chaperone</keyword>
<dbReference type="InterPro" id="IPR002669">
    <property type="entry name" value="UreD"/>
</dbReference>
<evidence type="ECO:0000256" key="4">
    <source>
        <dbReference type="HAMAP-Rule" id="MF_01384"/>
    </source>
</evidence>
<comment type="function">
    <text evidence="4">Required for maturation of urease via the functional incorporation of the urease nickel metallocenter.</text>
</comment>
<evidence type="ECO:0000313" key="6">
    <source>
        <dbReference type="EMBL" id="MBK1620874.1"/>
    </source>
</evidence>
<protein>
    <recommendedName>
        <fullName evidence="4">Urease accessory protein UreD</fullName>
    </recommendedName>
</protein>
<dbReference type="PANTHER" id="PTHR33643">
    <property type="entry name" value="UREASE ACCESSORY PROTEIN D"/>
    <property type="match status" value="1"/>
</dbReference>
<dbReference type="Proteomes" id="UP001138768">
    <property type="component" value="Unassembled WGS sequence"/>
</dbReference>